<evidence type="ECO:0000256" key="4">
    <source>
        <dbReference type="ARBA" id="ARBA00022989"/>
    </source>
</evidence>
<feature type="transmembrane region" description="Helical" evidence="6">
    <location>
        <begin position="88"/>
        <end position="111"/>
    </location>
</feature>
<dbReference type="PANTHER" id="PTHR30250:SF30">
    <property type="entry name" value="LIPID III FLIPPASE"/>
    <property type="match status" value="1"/>
</dbReference>
<evidence type="ECO:0000256" key="1">
    <source>
        <dbReference type="ARBA" id="ARBA00004651"/>
    </source>
</evidence>
<evidence type="ECO:0000313" key="7">
    <source>
        <dbReference type="EMBL" id="KFF06171.1"/>
    </source>
</evidence>
<feature type="transmembrane region" description="Helical" evidence="6">
    <location>
        <begin position="27"/>
        <end position="49"/>
    </location>
</feature>
<dbReference type="eggNOG" id="COG2244">
    <property type="taxonomic scope" value="Bacteria"/>
</dbReference>
<reference evidence="7 8" key="1">
    <citation type="submission" date="2014-07" db="EMBL/GenBank/DDBJ databases">
        <title>Genome of Flavobacterium reichenbachii LMG 25512.</title>
        <authorList>
            <person name="Stropko S.J."/>
            <person name="Pipes S.E."/>
            <person name="Newman J.D."/>
        </authorList>
    </citation>
    <scope>NUCLEOTIDE SEQUENCE [LARGE SCALE GENOMIC DNA]</scope>
    <source>
        <strain evidence="7 8">LMG 25512</strain>
    </source>
</reference>
<evidence type="ECO:0000256" key="6">
    <source>
        <dbReference type="SAM" id="Phobius"/>
    </source>
</evidence>
<dbReference type="InterPro" id="IPR050833">
    <property type="entry name" value="Poly_Biosynth_Transport"/>
</dbReference>
<dbReference type="PANTHER" id="PTHR30250">
    <property type="entry name" value="PST FAMILY PREDICTED COLANIC ACID TRANSPORTER"/>
    <property type="match status" value="1"/>
</dbReference>
<evidence type="ECO:0000313" key="8">
    <source>
        <dbReference type="Proteomes" id="UP000028715"/>
    </source>
</evidence>
<gene>
    <name evidence="7" type="ORF">IW19_11795</name>
</gene>
<feature type="transmembrane region" description="Helical" evidence="6">
    <location>
        <begin position="309"/>
        <end position="332"/>
    </location>
</feature>
<dbReference type="RefSeq" id="WP_035684334.1">
    <property type="nucleotide sequence ID" value="NZ_JPRL01000001.1"/>
</dbReference>
<evidence type="ECO:0000256" key="3">
    <source>
        <dbReference type="ARBA" id="ARBA00022692"/>
    </source>
</evidence>
<keyword evidence="2" id="KW-1003">Cell membrane</keyword>
<protein>
    <submittedName>
        <fullName evidence="7">Lipopolysaccharide biosynthesis protein</fullName>
    </submittedName>
</protein>
<keyword evidence="8" id="KW-1185">Reference proteome</keyword>
<feature type="transmembrane region" description="Helical" evidence="6">
    <location>
        <begin position="232"/>
        <end position="252"/>
    </location>
</feature>
<feature type="transmembrane region" description="Helical" evidence="6">
    <location>
        <begin position="272"/>
        <end position="288"/>
    </location>
</feature>
<name>A0A085ZP07_9FLAO</name>
<proteinExistence type="predicted"/>
<dbReference type="EMBL" id="JPRL01000001">
    <property type="protein sequence ID" value="KFF06171.1"/>
    <property type="molecule type" value="Genomic_DNA"/>
</dbReference>
<feature type="transmembrane region" description="Helical" evidence="6">
    <location>
        <begin position="159"/>
        <end position="179"/>
    </location>
</feature>
<comment type="caution">
    <text evidence="7">The sequence shown here is derived from an EMBL/GenBank/DDBJ whole genome shotgun (WGS) entry which is preliminary data.</text>
</comment>
<feature type="transmembrane region" description="Helical" evidence="6">
    <location>
        <begin position="344"/>
        <end position="365"/>
    </location>
</feature>
<feature type="transmembrane region" description="Helical" evidence="6">
    <location>
        <begin position="185"/>
        <end position="204"/>
    </location>
</feature>
<dbReference type="Proteomes" id="UP000028715">
    <property type="component" value="Unassembled WGS sequence"/>
</dbReference>
<keyword evidence="3 6" id="KW-0812">Transmembrane</keyword>
<organism evidence="7 8">
    <name type="scientific">Flavobacterium reichenbachii</name>
    <dbReference type="NCBI Taxonomy" id="362418"/>
    <lineage>
        <taxon>Bacteria</taxon>
        <taxon>Pseudomonadati</taxon>
        <taxon>Bacteroidota</taxon>
        <taxon>Flavobacteriia</taxon>
        <taxon>Flavobacteriales</taxon>
        <taxon>Flavobacteriaceae</taxon>
        <taxon>Flavobacterium</taxon>
    </lineage>
</organism>
<dbReference type="Pfam" id="PF13440">
    <property type="entry name" value="Polysacc_synt_3"/>
    <property type="match status" value="1"/>
</dbReference>
<feature type="transmembrane region" description="Helical" evidence="6">
    <location>
        <begin position="131"/>
        <end position="152"/>
    </location>
</feature>
<comment type="subcellular location">
    <subcellularLocation>
        <location evidence="1">Cell membrane</location>
        <topology evidence="1">Multi-pass membrane protein</topology>
    </subcellularLocation>
</comment>
<feature type="transmembrane region" description="Helical" evidence="6">
    <location>
        <begin position="372"/>
        <end position="395"/>
    </location>
</feature>
<accession>A0A085ZP07</accession>
<feature type="transmembrane region" description="Helical" evidence="6">
    <location>
        <begin position="401"/>
        <end position="419"/>
    </location>
</feature>
<dbReference type="GO" id="GO:0009246">
    <property type="term" value="P:enterobacterial common antigen biosynthetic process"/>
    <property type="evidence" value="ECO:0007669"/>
    <property type="project" value="InterPro"/>
</dbReference>
<sequence length="424" mass="48100">MNFLKKIIQTTLFKITSLNSFSVGLKIGIGLITSKILAVFVGPGGMALVGNLRNFLTSLESISTLGFQNGIVKYTAENEKNKEALQKIIATIFISLMLISLVLSVFLFFFASYWNQAVFGSGFEYALVFKVLALALPWYAVSIFLIAVINGLGKFQKVIWINIIGNIIGLVSSVCMILQFRTLGALLAIVITPALLFFVTFYFVHKEIKFLETIKLGLFDFKILKNLSSYSLMALASSVFGPFVFLAIRTHIIQNLGIEEAGYWETMTRISSYYLLFVSTILTVYFLPKLSKAKDNLETKSIFWQFYKSILPVFIFIVILIYFTRFFIIEILFSKAFLPVTSLFFWQLLGDVFKVCALILGFQFFAKKMTAAFIITEILSLCFLYCASLYFIRFFAIEGVVMAQALENFVYFIVLAVYFRKSLI</sequence>
<evidence type="ECO:0000256" key="5">
    <source>
        <dbReference type="ARBA" id="ARBA00023136"/>
    </source>
</evidence>
<keyword evidence="5 6" id="KW-0472">Membrane</keyword>
<keyword evidence="4 6" id="KW-1133">Transmembrane helix</keyword>
<dbReference type="InterPro" id="IPR044550">
    <property type="entry name" value="WzxE"/>
</dbReference>
<dbReference type="CDD" id="cd13125">
    <property type="entry name" value="MATE_like_10"/>
    <property type="match status" value="1"/>
</dbReference>
<dbReference type="AlphaFoldDB" id="A0A085ZP07"/>
<evidence type="ECO:0000256" key="2">
    <source>
        <dbReference type="ARBA" id="ARBA00022475"/>
    </source>
</evidence>
<dbReference type="STRING" id="362418.IW19_11795"/>
<dbReference type="GO" id="GO:0005886">
    <property type="term" value="C:plasma membrane"/>
    <property type="evidence" value="ECO:0007669"/>
    <property type="project" value="UniProtKB-SubCell"/>
</dbReference>